<dbReference type="OrthoDB" id="1223654at2"/>
<dbReference type="PANTHER" id="PTHR46375:SF3">
    <property type="entry name" value="KELCH REPEAT AND BTB DOMAIN-CONTAINING PROTEIN 13"/>
    <property type="match status" value="1"/>
</dbReference>
<feature type="signal peptide" evidence="1">
    <location>
        <begin position="1"/>
        <end position="23"/>
    </location>
</feature>
<proteinExistence type="predicted"/>
<dbReference type="PANTHER" id="PTHR46375">
    <property type="entry name" value="KELCH REPEAT AND BTB DOMAIN-CONTAINING PROTEIN 13-RELATED"/>
    <property type="match status" value="1"/>
</dbReference>
<protein>
    <submittedName>
        <fullName evidence="2">Galactose oxidase</fullName>
    </submittedName>
</protein>
<keyword evidence="1" id="KW-0732">Signal</keyword>
<dbReference type="SUPFAM" id="SSF49464">
    <property type="entry name" value="Carboxypeptidase regulatory domain-like"/>
    <property type="match status" value="1"/>
</dbReference>
<name>A0A554VJE8_9FLAO</name>
<dbReference type="SUPFAM" id="SSF117281">
    <property type="entry name" value="Kelch motif"/>
    <property type="match status" value="1"/>
</dbReference>
<feature type="chain" id="PRO_5021866164" evidence="1">
    <location>
        <begin position="24"/>
        <end position="459"/>
    </location>
</feature>
<dbReference type="EMBL" id="VLNR01000027">
    <property type="protein sequence ID" value="TSE08038.1"/>
    <property type="molecule type" value="Genomic_DNA"/>
</dbReference>
<dbReference type="InterPro" id="IPR008969">
    <property type="entry name" value="CarboxyPept-like_regulatory"/>
</dbReference>
<organism evidence="2 3">
    <name type="scientific">Aquimarina algiphila</name>
    <dbReference type="NCBI Taxonomy" id="2047982"/>
    <lineage>
        <taxon>Bacteria</taxon>
        <taxon>Pseudomonadati</taxon>
        <taxon>Bacteroidota</taxon>
        <taxon>Flavobacteriia</taxon>
        <taxon>Flavobacteriales</taxon>
        <taxon>Flavobacteriaceae</taxon>
        <taxon>Aquimarina</taxon>
    </lineage>
</organism>
<evidence type="ECO:0000313" key="2">
    <source>
        <dbReference type="EMBL" id="TSE08038.1"/>
    </source>
</evidence>
<keyword evidence="3" id="KW-1185">Reference proteome</keyword>
<evidence type="ECO:0000256" key="1">
    <source>
        <dbReference type="SAM" id="SignalP"/>
    </source>
</evidence>
<dbReference type="Gene3D" id="2.120.10.80">
    <property type="entry name" value="Kelch-type beta propeller"/>
    <property type="match status" value="1"/>
</dbReference>
<evidence type="ECO:0000313" key="3">
    <source>
        <dbReference type="Proteomes" id="UP000318833"/>
    </source>
</evidence>
<sequence>MIKNSILKKLTLFLLLVPVYVFSQSVSGVVVDQKTKKPIQTVNVYLEKVKEGTITNEKGAFYLKLDSKVKKKDTIYLSHLGYKTKKLLFLELKKKDTIYLVNDPEKLNEVTLISDKKLKPKIQFTKLTSLQRGLHSFGSLLIDNKIYIIGGDASFKTDIALKTFNNHPELTGPDAVLSDFLKKARTETGFSWENYKGELLIYDIALDTWKNSDLKFRKRAYHNLNYHNGKIYVLGGKYLSDNRKYEYLDNKIEVFDIKKNTISIDDTNPHQAIDFMSFTYRNHIIVMGGSIKARKDGTKIYTDKVHLYNLETGFWYELEDMPDTEKMKGILVNHKIYLIRKRMGKAFSEIKTFDLISGKWEDKGELPVGIDNAGIVYKNGIIYFFEEGKLYEYNINTKVLNEYLINLFLKGSKLHHADNKLYVLGGFEEDRLSKEPSSGVFSIDLGELTKTRIHRSKNL</sequence>
<dbReference type="InterPro" id="IPR015915">
    <property type="entry name" value="Kelch-typ_b-propeller"/>
</dbReference>
<accession>A0A554VJE8</accession>
<dbReference type="AlphaFoldDB" id="A0A554VJE8"/>
<reference evidence="2 3" key="1">
    <citation type="submission" date="2019-07" db="EMBL/GenBank/DDBJ databases">
        <title>The draft genome sequence of Aquimarina algiphila M91.</title>
        <authorList>
            <person name="Meng X."/>
        </authorList>
    </citation>
    <scope>NUCLEOTIDE SEQUENCE [LARGE SCALE GENOMIC DNA]</scope>
    <source>
        <strain evidence="2 3">M91</strain>
    </source>
</reference>
<dbReference type="Pfam" id="PF13715">
    <property type="entry name" value="CarbopepD_reg_2"/>
    <property type="match status" value="1"/>
</dbReference>
<dbReference type="Gene3D" id="2.60.40.1120">
    <property type="entry name" value="Carboxypeptidase-like, regulatory domain"/>
    <property type="match status" value="1"/>
</dbReference>
<dbReference type="InterPro" id="IPR052392">
    <property type="entry name" value="Kelch-BTB_domain-containing"/>
</dbReference>
<dbReference type="Proteomes" id="UP000318833">
    <property type="component" value="Unassembled WGS sequence"/>
</dbReference>
<comment type="caution">
    <text evidence="2">The sequence shown here is derived from an EMBL/GenBank/DDBJ whole genome shotgun (WGS) entry which is preliminary data.</text>
</comment>
<gene>
    <name evidence="2" type="ORF">FOF46_14155</name>
</gene>